<sequence length="578" mass="63931">MQNQFKTSSYERSNAHYAYHNNWHHHNQPLFSSTVNYHHHIPMFASQQPPFFQGPPPFSTPDLPITQNYFSGGGAVDQRVVGQQNVVFAPHPALTKRHKLPLSLFTDNIKPRLQWTQRLHDRFLQAMMELGGPDNVAGDFTDELVIDEIFVGLEHVLGILIVVNEILCRIEATPKTLKHAMALDGLALHHVKSHLQKFRRGKTTMHNSRKAYKANRNGQNSAAGAIFCASTSSQEPSHMNGSNIKKTSSARKDSPGELFLQLQAAKRLQDLQVARRKVMEIVRGNIRGRLTNHDQYDIGMGSNHQNNVGRRMFGQDLSGFENQAIGSVTAPLYSAQQNPDFNLYNSLEEIKRFLGLDEQESSTVSAGHQQPEQVDVAANGGGFMTSTGYSDIPGAYNNSTSTTSAINNNVQVGLQHDQQPPSCFQNQNEVYNFQPANGDQPAQTTNGGDFGNFEPGNGYYCLENQIGDYSVQVPQQSATTFASTVEAQNANAAASSSCGVNSLPMSKEGYFETAYFDDDYNAALVATTVLTKVATKEEEEKEESLEDFMKMNLDIFELDIPDFCYDVTNTVGSSGQPS</sequence>
<name>A0ABQ8IIT6_9ROSI</name>
<feature type="region of interest" description="Disordered" evidence="5">
    <location>
        <begin position="232"/>
        <end position="252"/>
    </location>
</feature>
<dbReference type="NCBIfam" id="TIGR01557">
    <property type="entry name" value="myb_SHAQKYF"/>
    <property type="match status" value="1"/>
</dbReference>
<comment type="subcellular location">
    <subcellularLocation>
        <location evidence="1">Nucleus</location>
    </subcellularLocation>
</comment>
<feature type="compositionally biased region" description="Polar residues" evidence="5">
    <location>
        <begin position="232"/>
        <end position="247"/>
    </location>
</feature>
<accession>A0ABQ8IIT6</accession>
<evidence type="ECO:0000256" key="4">
    <source>
        <dbReference type="ARBA" id="ARBA00023242"/>
    </source>
</evidence>
<reference evidence="6 7" key="1">
    <citation type="submission" date="2021-02" db="EMBL/GenBank/DDBJ databases">
        <title>Plant Genome Project.</title>
        <authorList>
            <person name="Zhang R.-G."/>
        </authorList>
    </citation>
    <scope>NUCLEOTIDE SEQUENCE [LARGE SCALE GENOMIC DNA]</scope>
    <source>
        <tissue evidence="6">Leaves</tissue>
    </source>
</reference>
<keyword evidence="7" id="KW-1185">Reference proteome</keyword>
<protein>
    <submittedName>
        <fullName evidence="6">Uncharacterized protein</fullName>
    </submittedName>
</protein>
<dbReference type="EMBL" id="JAFEMO010000001">
    <property type="protein sequence ID" value="KAH7576577.1"/>
    <property type="molecule type" value="Genomic_DNA"/>
</dbReference>
<dbReference type="InterPro" id="IPR009057">
    <property type="entry name" value="Homeodomain-like_sf"/>
</dbReference>
<dbReference type="PANTHER" id="PTHR31499:SF49">
    <property type="entry name" value="PROTEIN PHOSPHATE STARVATION RESPONSE 1-LIKE ISOFORM X1"/>
    <property type="match status" value="1"/>
</dbReference>
<dbReference type="SUPFAM" id="SSF46689">
    <property type="entry name" value="Homeodomain-like"/>
    <property type="match status" value="1"/>
</dbReference>
<dbReference type="InterPro" id="IPR006447">
    <property type="entry name" value="Myb_dom_plants"/>
</dbReference>
<dbReference type="InterPro" id="IPR046955">
    <property type="entry name" value="PHR1-like"/>
</dbReference>
<evidence type="ECO:0000256" key="2">
    <source>
        <dbReference type="ARBA" id="ARBA00023015"/>
    </source>
</evidence>
<evidence type="ECO:0000256" key="3">
    <source>
        <dbReference type="ARBA" id="ARBA00023163"/>
    </source>
</evidence>
<evidence type="ECO:0000256" key="5">
    <source>
        <dbReference type="SAM" id="MobiDB-lite"/>
    </source>
</evidence>
<dbReference type="Proteomes" id="UP000827721">
    <property type="component" value="Unassembled WGS sequence"/>
</dbReference>
<keyword evidence="4" id="KW-0539">Nucleus</keyword>
<evidence type="ECO:0000256" key="1">
    <source>
        <dbReference type="ARBA" id="ARBA00004123"/>
    </source>
</evidence>
<comment type="caution">
    <text evidence="6">The sequence shown here is derived from an EMBL/GenBank/DDBJ whole genome shotgun (WGS) entry which is preliminary data.</text>
</comment>
<proteinExistence type="predicted"/>
<evidence type="ECO:0000313" key="7">
    <source>
        <dbReference type="Proteomes" id="UP000827721"/>
    </source>
</evidence>
<keyword evidence="3" id="KW-0804">Transcription</keyword>
<dbReference type="PANTHER" id="PTHR31499">
    <property type="entry name" value="MYB FAMILY TRANSCRIPTION FACTOR PHL11"/>
    <property type="match status" value="1"/>
</dbReference>
<gene>
    <name evidence="6" type="ORF">JRO89_XS01G0112400</name>
</gene>
<keyword evidence="2" id="KW-0805">Transcription regulation</keyword>
<organism evidence="6 7">
    <name type="scientific">Xanthoceras sorbifolium</name>
    <dbReference type="NCBI Taxonomy" id="99658"/>
    <lineage>
        <taxon>Eukaryota</taxon>
        <taxon>Viridiplantae</taxon>
        <taxon>Streptophyta</taxon>
        <taxon>Embryophyta</taxon>
        <taxon>Tracheophyta</taxon>
        <taxon>Spermatophyta</taxon>
        <taxon>Magnoliopsida</taxon>
        <taxon>eudicotyledons</taxon>
        <taxon>Gunneridae</taxon>
        <taxon>Pentapetalae</taxon>
        <taxon>rosids</taxon>
        <taxon>malvids</taxon>
        <taxon>Sapindales</taxon>
        <taxon>Sapindaceae</taxon>
        <taxon>Xanthoceroideae</taxon>
        <taxon>Xanthoceras</taxon>
    </lineage>
</organism>
<evidence type="ECO:0000313" key="6">
    <source>
        <dbReference type="EMBL" id="KAH7576577.1"/>
    </source>
</evidence>
<dbReference type="Gene3D" id="1.10.10.60">
    <property type="entry name" value="Homeodomain-like"/>
    <property type="match status" value="1"/>
</dbReference>